<dbReference type="AlphaFoldDB" id="A0A9D2LU53"/>
<keyword evidence="2" id="KW-0812">Transmembrane</keyword>
<dbReference type="GO" id="GO:0016020">
    <property type="term" value="C:membrane"/>
    <property type="evidence" value="ECO:0007669"/>
    <property type="project" value="UniProtKB-SubCell"/>
</dbReference>
<proteinExistence type="inferred from homology"/>
<accession>A0A9D2LU53</accession>
<dbReference type="SUPFAM" id="SSF46565">
    <property type="entry name" value="Chaperone J-domain"/>
    <property type="match status" value="1"/>
</dbReference>
<dbReference type="SMART" id="SM00271">
    <property type="entry name" value="DnaJ"/>
    <property type="match status" value="1"/>
</dbReference>
<comment type="caution">
    <text evidence="8">The sequence shown here is derived from an EMBL/GenBank/DDBJ whole genome shotgun (WGS) entry which is preliminary data.</text>
</comment>
<dbReference type="InterPro" id="IPR036869">
    <property type="entry name" value="J_dom_sf"/>
</dbReference>
<feature type="domain" description="J" evidence="7">
    <location>
        <begin position="5"/>
        <end position="72"/>
    </location>
</feature>
<protein>
    <submittedName>
        <fullName evidence="8">J domain-containing protein</fullName>
    </submittedName>
</protein>
<keyword evidence="4" id="KW-1133">Transmembrane helix</keyword>
<name>A0A9D2LU53_9FIRM</name>
<dbReference type="GO" id="GO:0006260">
    <property type="term" value="P:DNA replication"/>
    <property type="evidence" value="ECO:0007669"/>
    <property type="project" value="UniProtKB-KW"/>
</dbReference>
<comment type="similarity">
    <text evidence="6">Belongs to the TIM14 family.</text>
</comment>
<gene>
    <name evidence="8" type="ORF">IAA06_12705</name>
</gene>
<dbReference type="InterPro" id="IPR001623">
    <property type="entry name" value="DnaJ_domain"/>
</dbReference>
<sequence length="114" mass="12954">MTKTEAFSILGLSPTAGKTEIKKRYRQLMTQVHPDVHESFREAYPYTAQEINTAYALLEKETPVFQNADASGYHKTAHSFCSIDLWVKLIPKGLKEMPENLNLQIQQLLASIKT</sequence>
<comment type="subcellular location">
    <subcellularLocation>
        <location evidence="1">Membrane</location>
        <topology evidence="1">Single-pass membrane protein</topology>
    </subcellularLocation>
</comment>
<dbReference type="PANTHER" id="PTHR12763">
    <property type="match status" value="1"/>
</dbReference>
<dbReference type="PRINTS" id="PR00625">
    <property type="entry name" value="JDOMAIN"/>
</dbReference>
<evidence type="ECO:0000259" key="7">
    <source>
        <dbReference type="PROSITE" id="PS50076"/>
    </source>
</evidence>
<dbReference type="GO" id="GO:0001671">
    <property type="term" value="F:ATPase activator activity"/>
    <property type="evidence" value="ECO:0007669"/>
    <property type="project" value="TreeGrafter"/>
</dbReference>
<evidence type="ECO:0000256" key="6">
    <source>
        <dbReference type="ARBA" id="ARBA00038105"/>
    </source>
</evidence>
<dbReference type="GO" id="GO:0030150">
    <property type="term" value="P:protein import into mitochondrial matrix"/>
    <property type="evidence" value="ECO:0007669"/>
    <property type="project" value="TreeGrafter"/>
</dbReference>
<keyword evidence="5" id="KW-0472">Membrane</keyword>
<evidence type="ECO:0000256" key="1">
    <source>
        <dbReference type="ARBA" id="ARBA00004167"/>
    </source>
</evidence>
<evidence type="ECO:0000313" key="8">
    <source>
        <dbReference type="EMBL" id="HJB29631.1"/>
    </source>
</evidence>
<dbReference type="PROSITE" id="PS50076">
    <property type="entry name" value="DNAJ_2"/>
    <property type="match status" value="1"/>
</dbReference>
<dbReference type="Pfam" id="PF00226">
    <property type="entry name" value="DnaJ"/>
    <property type="match status" value="1"/>
</dbReference>
<reference evidence="8" key="2">
    <citation type="submission" date="2021-04" db="EMBL/GenBank/DDBJ databases">
        <authorList>
            <person name="Gilroy R."/>
        </authorList>
    </citation>
    <scope>NUCLEOTIDE SEQUENCE</scope>
    <source>
        <strain evidence="8">ChiSjej1B19-5720</strain>
    </source>
</reference>
<evidence type="ECO:0000313" key="9">
    <source>
        <dbReference type="Proteomes" id="UP000823842"/>
    </source>
</evidence>
<reference evidence="8" key="1">
    <citation type="journal article" date="2021" name="PeerJ">
        <title>Extensive microbial diversity within the chicken gut microbiome revealed by metagenomics and culture.</title>
        <authorList>
            <person name="Gilroy R."/>
            <person name="Ravi A."/>
            <person name="Getino M."/>
            <person name="Pursley I."/>
            <person name="Horton D.L."/>
            <person name="Alikhan N.F."/>
            <person name="Baker D."/>
            <person name="Gharbi K."/>
            <person name="Hall N."/>
            <person name="Watson M."/>
            <person name="Adriaenssens E.M."/>
            <person name="Foster-Nyarko E."/>
            <person name="Jarju S."/>
            <person name="Secka A."/>
            <person name="Antonio M."/>
            <person name="Oren A."/>
            <person name="Chaudhuri R.R."/>
            <person name="La Ragione R."/>
            <person name="Hildebrand F."/>
            <person name="Pallen M.J."/>
        </authorList>
    </citation>
    <scope>NUCLEOTIDE SEQUENCE</scope>
    <source>
        <strain evidence="8">ChiSjej1B19-5720</strain>
    </source>
</reference>
<evidence type="ECO:0000256" key="3">
    <source>
        <dbReference type="ARBA" id="ARBA00022705"/>
    </source>
</evidence>
<evidence type="ECO:0000256" key="5">
    <source>
        <dbReference type="ARBA" id="ARBA00023136"/>
    </source>
</evidence>
<keyword evidence="3" id="KW-0235">DNA replication</keyword>
<dbReference type="Proteomes" id="UP000823842">
    <property type="component" value="Unassembled WGS sequence"/>
</dbReference>
<evidence type="ECO:0000256" key="4">
    <source>
        <dbReference type="ARBA" id="ARBA00022989"/>
    </source>
</evidence>
<dbReference type="Gene3D" id="1.10.287.110">
    <property type="entry name" value="DnaJ domain"/>
    <property type="match status" value="1"/>
</dbReference>
<dbReference type="EMBL" id="DWYZ01000236">
    <property type="protein sequence ID" value="HJB29631.1"/>
    <property type="molecule type" value="Genomic_DNA"/>
</dbReference>
<organism evidence="8 9">
    <name type="scientific">Candidatus Blautia faecavium</name>
    <dbReference type="NCBI Taxonomy" id="2838487"/>
    <lineage>
        <taxon>Bacteria</taxon>
        <taxon>Bacillati</taxon>
        <taxon>Bacillota</taxon>
        <taxon>Clostridia</taxon>
        <taxon>Lachnospirales</taxon>
        <taxon>Lachnospiraceae</taxon>
        <taxon>Blautia</taxon>
    </lineage>
</organism>
<evidence type="ECO:0000256" key="2">
    <source>
        <dbReference type="ARBA" id="ARBA00022692"/>
    </source>
</evidence>
<dbReference type="PANTHER" id="PTHR12763:SF28">
    <property type="entry name" value="GEO10507P1-RELATED"/>
    <property type="match status" value="1"/>
</dbReference>
<dbReference type="CDD" id="cd06257">
    <property type="entry name" value="DnaJ"/>
    <property type="match status" value="1"/>
</dbReference>